<comment type="similarity">
    <text evidence="1 4">Belongs to the universal ribosomal protein uS15 family.</text>
</comment>
<evidence type="ECO:0000313" key="5">
    <source>
        <dbReference type="EMBL" id="KAE8657527.1"/>
    </source>
</evidence>
<dbReference type="InterPro" id="IPR009068">
    <property type="entry name" value="uS15_NS1_RNA-bd_sf"/>
</dbReference>
<dbReference type="SUPFAM" id="SSF47060">
    <property type="entry name" value="S15/NS1 RNA-binding domain"/>
    <property type="match status" value="1"/>
</dbReference>
<evidence type="ECO:0000313" key="6">
    <source>
        <dbReference type="Proteomes" id="UP000436088"/>
    </source>
</evidence>
<dbReference type="InterPro" id="IPR000589">
    <property type="entry name" value="Ribosomal_uS15"/>
</dbReference>
<keyword evidence="6" id="KW-1185">Reference proteome</keyword>
<comment type="caution">
    <text evidence="5">The sequence shown here is derived from an EMBL/GenBank/DDBJ whole genome shotgun (WGS) entry which is preliminary data.</text>
</comment>
<evidence type="ECO:0000256" key="3">
    <source>
        <dbReference type="ARBA" id="ARBA00023274"/>
    </source>
</evidence>
<organism evidence="5 6">
    <name type="scientific">Hibiscus syriacus</name>
    <name type="common">Rose of Sharon</name>
    <dbReference type="NCBI Taxonomy" id="106335"/>
    <lineage>
        <taxon>Eukaryota</taxon>
        <taxon>Viridiplantae</taxon>
        <taxon>Streptophyta</taxon>
        <taxon>Embryophyta</taxon>
        <taxon>Tracheophyta</taxon>
        <taxon>Spermatophyta</taxon>
        <taxon>Magnoliopsida</taxon>
        <taxon>eudicotyledons</taxon>
        <taxon>Gunneridae</taxon>
        <taxon>Pentapetalae</taxon>
        <taxon>rosids</taxon>
        <taxon>malvids</taxon>
        <taxon>Malvales</taxon>
        <taxon>Malvaceae</taxon>
        <taxon>Malvoideae</taxon>
        <taxon>Hibiscus</taxon>
    </lineage>
</organism>
<dbReference type="Pfam" id="PF00312">
    <property type="entry name" value="Ribosomal_S15"/>
    <property type="match status" value="1"/>
</dbReference>
<dbReference type="GO" id="GO:0003735">
    <property type="term" value="F:structural constituent of ribosome"/>
    <property type="evidence" value="ECO:0007669"/>
    <property type="project" value="InterPro"/>
</dbReference>
<keyword evidence="2 4" id="KW-0689">Ribosomal protein</keyword>
<evidence type="ECO:0000256" key="2">
    <source>
        <dbReference type="ARBA" id="ARBA00022980"/>
    </source>
</evidence>
<gene>
    <name evidence="5" type="ORF">F3Y22_tig00116989pilonHSYRG00085</name>
</gene>
<evidence type="ECO:0000256" key="4">
    <source>
        <dbReference type="RuleBase" id="RU003919"/>
    </source>
</evidence>
<dbReference type="EMBL" id="VEPZ02001757">
    <property type="protein sequence ID" value="KAE8657527.1"/>
    <property type="molecule type" value="Genomic_DNA"/>
</dbReference>
<sequence>MKIELAKVRDEFKMSESDCGSALFKVFLHWQHSLPRPNIYHQFYTKRTDYKMAFYFLLIDRHLVASDAIELQCPLFVLLFLLSHRPPQPQIIVEATNLYKHSRKGLQAIVQKRKKLFKYLRRTDKDSYCFLLSKLGLRDTSDSNNNSNRSVEDLAQDKAKFAIGPVSSKVDVMDISRVDGIDRWHPSRSKQINEVIELQVGTMNLEAGVVELGITNNREEDAINGCIEKDQVMSSSVERKEAIVIGCGLEEERRLLDSSTVDGLGERGEDVSLEGVHIVS</sequence>
<dbReference type="GO" id="GO:1990904">
    <property type="term" value="C:ribonucleoprotein complex"/>
    <property type="evidence" value="ECO:0007669"/>
    <property type="project" value="UniProtKB-KW"/>
</dbReference>
<dbReference type="PANTHER" id="PTHR47546:SF3">
    <property type="entry name" value="30S RIBOSOMAL PROTEIN S15, CHLOROPLASTIC"/>
    <property type="match status" value="1"/>
</dbReference>
<dbReference type="Proteomes" id="UP000436088">
    <property type="component" value="Unassembled WGS sequence"/>
</dbReference>
<dbReference type="SMART" id="SM01387">
    <property type="entry name" value="Ribosomal_S15"/>
    <property type="match status" value="1"/>
</dbReference>
<proteinExistence type="inferred from homology"/>
<keyword evidence="3 4" id="KW-0687">Ribonucleoprotein</keyword>
<dbReference type="GO" id="GO:0005840">
    <property type="term" value="C:ribosome"/>
    <property type="evidence" value="ECO:0007669"/>
    <property type="project" value="UniProtKB-KW"/>
</dbReference>
<reference evidence="5" key="1">
    <citation type="submission" date="2019-09" db="EMBL/GenBank/DDBJ databases">
        <title>Draft genome information of white flower Hibiscus syriacus.</title>
        <authorList>
            <person name="Kim Y.-M."/>
        </authorList>
    </citation>
    <scope>NUCLEOTIDE SEQUENCE [LARGE SCALE GENOMIC DNA]</scope>
    <source>
        <strain evidence="5">YM2019G1</strain>
    </source>
</reference>
<accession>A0A6A2XM31</accession>
<dbReference type="PANTHER" id="PTHR47546">
    <property type="entry name" value="S15/NS1, RNA-BINDING PROTEIN"/>
    <property type="match status" value="1"/>
</dbReference>
<dbReference type="AlphaFoldDB" id="A0A6A2XM31"/>
<protein>
    <submittedName>
        <fullName evidence="5">30S ribosomal protein S15</fullName>
    </submittedName>
</protein>
<dbReference type="GO" id="GO:0006412">
    <property type="term" value="P:translation"/>
    <property type="evidence" value="ECO:0007669"/>
    <property type="project" value="InterPro"/>
</dbReference>
<evidence type="ECO:0000256" key="1">
    <source>
        <dbReference type="ARBA" id="ARBA00008434"/>
    </source>
</evidence>
<dbReference type="Gene3D" id="1.10.287.10">
    <property type="entry name" value="S15/NS1, RNA-binding"/>
    <property type="match status" value="1"/>
</dbReference>
<name>A0A6A2XM31_HIBSY</name>